<proteinExistence type="inferred from homology"/>
<protein>
    <recommendedName>
        <fullName evidence="4">Viral histone-like protein</fullName>
    </recommendedName>
    <alternativeName>
        <fullName evidence="9">DNA-binding protein pA104R</fullName>
    </alternativeName>
    <alternativeName>
        <fullName evidence="8">pA104R</fullName>
    </alternativeName>
</protein>
<dbReference type="Proteomes" id="UP000441609">
    <property type="component" value="Unassembled WGS sequence"/>
</dbReference>
<gene>
    <name evidence="13" type="ORF">GKD70_24610</name>
</gene>
<feature type="compositionally biased region" description="Gly residues" evidence="11">
    <location>
        <begin position="138"/>
        <end position="156"/>
    </location>
</feature>
<evidence type="ECO:0000313" key="13">
    <source>
        <dbReference type="EMBL" id="MSB76423.1"/>
    </source>
</evidence>
<reference evidence="13 14" key="1">
    <citation type="journal article" date="2019" name="Nat. Med.">
        <title>A library of human gut bacterial isolates paired with longitudinal multiomics data enables mechanistic microbiome research.</title>
        <authorList>
            <person name="Poyet M."/>
            <person name="Groussin M."/>
            <person name="Gibbons S.M."/>
            <person name="Avila-Pacheco J."/>
            <person name="Jiang X."/>
            <person name="Kearney S.M."/>
            <person name="Perrotta A.R."/>
            <person name="Berdy B."/>
            <person name="Zhao S."/>
            <person name="Lieberman T.D."/>
            <person name="Swanson P.K."/>
            <person name="Smith M."/>
            <person name="Roesemann S."/>
            <person name="Alexander J.E."/>
            <person name="Rich S.A."/>
            <person name="Livny J."/>
            <person name="Vlamakis H."/>
            <person name="Clish C."/>
            <person name="Bullock K."/>
            <person name="Deik A."/>
            <person name="Scott J."/>
            <person name="Pierce K.A."/>
            <person name="Xavier R.J."/>
            <person name="Alm E.J."/>
        </authorList>
    </citation>
    <scope>NUCLEOTIDE SEQUENCE [LARGE SCALE GENOMIC DNA]</scope>
    <source>
        <strain evidence="13 14">BIOML-A20</strain>
    </source>
</reference>
<dbReference type="NCBIfam" id="TIGR01201">
    <property type="entry name" value="HU_rel"/>
    <property type="match status" value="1"/>
</dbReference>
<dbReference type="InterPro" id="IPR005902">
    <property type="entry name" value="HU_DNA-bd_put"/>
</dbReference>
<dbReference type="RefSeq" id="WP_172733647.1">
    <property type="nucleotide sequence ID" value="NZ_WKMO01000153.1"/>
</dbReference>
<dbReference type="AlphaFoldDB" id="A0A9Q4MUV9"/>
<dbReference type="GO" id="GO:0030527">
    <property type="term" value="F:structural constituent of chromatin"/>
    <property type="evidence" value="ECO:0007669"/>
    <property type="project" value="InterPro"/>
</dbReference>
<dbReference type="InterPro" id="IPR010992">
    <property type="entry name" value="IHF-like_DNA-bd_dom_sf"/>
</dbReference>
<evidence type="ECO:0000256" key="5">
    <source>
        <dbReference type="ARBA" id="ARBA00022705"/>
    </source>
</evidence>
<dbReference type="InterPro" id="IPR000119">
    <property type="entry name" value="Hist_DNA-bd"/>
</dbReference>
<dbReference type="PANTHER" id="PTHR33175:SF13">
    <property type="entry name" value="HISTONE-LIKE PROTEIN"/>
    <property type="match status" value="1"/>
</dbReference>
<keyword evidence="5" id="KW-0235">DNA replication</keyword>
<dbReference type="Gene3D" id="4.10.520.10">
    <property type="entry name" value="IHF-like DNA-binding proteins"/>
    <property type="match status" value="1"/>
</dbReference>
<name>A0A9Q4MUV9_PARDI</name>
<feature type="region of interest" description="Disordered" evidence="11">
    <location>
        <begin position="134"/>
        <end position="163"/>
    </location>
</feature>
<keyword evidence="6" id="KW-0426">Late protein</keyword>
<evidence type="ECO:0000256" key="4">
    <source>
        <dbReference type="ARBA" id="ARBA00016145"/>
    </source>
</evidence>
<evidence type="ECO:0000259" key="12">
    <source>
        <dbReference type="Pfam" id="PF18291"/>
    </source>
</evidence>
<dbReference type="Pfam" id="PF18291">
    <property type="entry name" value="HU-HIG"/>
    <property type="match status" value="1"/>
</dbReference>
<evidence type="ECO:0000256" key="2">
    <source>
        <dbReference type="ARBA" id="ARBA00010529"/>
    </source>
</evidence>
<organism evidence="13 14">
    <name type="scientific">Parabacteroides distasonis</name>
    <dbReference type="NCBI Taxonomy" id="823"/>
    <lineage>
        <taxon>Bacteria</taxon>
        <taxon>Pseudomonadati</taxon>
        <taxon>Bacteroidota</taxon>
        <taxon>Bacteroidia</taxon>
        <taxon>Bacteroidales</taxon>
        <taxon>Tannerellaceae</taxon>
        <taxon>Parabacteroides</taxon>
    </lineage>
</organism>
<dbReference type="EMBL" id="WKMO01000153">
    <property type="protein sequence ID" value="MSB76423.1"/>
    <property type="molecule type" value="Genomic_DNA"/>
</dbReference>
<sequence length="163" mass="17129">YKPFQSVLEDKNKKKLFHPRVIYTANESTTQLAKEIAAYSSLSTGDVKNTLDNLVTVAAQHLQASESVTLDGFGTFRMVMKSNGKGVELPEKVSAAQASLTVRFLPNYTKNPDRTTATRSLVTGVKCVRFDLADTSASGGGNSGEPDDGGGSGGSGEAPDPAA</sequence>
<comment type="subunit">
    <text evidence="3">Homodimer.</text>
</comment>
<comment type="similarity">
    <text evidence="2">Belongs to the bacterial histone-like protein family.</text>
</comment>
<evidence type="ECO:0000313" key="14">
    <source>
        <dbReference type="Proteomes" id="UP000441609"/>
    </source>
</evidence>
<evidence type="ECO:0000256" key="6">
    <source>
        <dbReference type="ARBA" id="ARBA00022921"/>
    </source>
</evidence>
<evidence type="ECO:0000256" key="10">
    <source>
        <dbReference type="ARBA" id="ARBA00046140"/>
    </source>
</evidence>
<evidence type="ECO:0000256" key="1">
    <source>
        <dbReference type="ARBA" id="ARBA00004328"/>
    </source>
</evidence>
<feature type="non-terminal residue" evidence="13">
    <location>
        <position position="1"/>
    </location>
</feature>
<evidence type="ECO:0000256" key="3">
    <source>
        <dbReference type="ARBA" id="ARBA00011738"/>
    </source>
</evidence>
<comment type="function">
    <text evidence="10">DNA-binding protein that plays a critical role in nucleoid compaction, genome replication and DNA replication and transcription. Binds to both ssDNA and dsDNA with a binding site covering about 15 nucleotides. Displays DNA-supercoiling activity only when associated with the viral DNA topoisomerase 2.</text>
</comment>
<comment type="caution">
    <text evidence="13">The sequence shown here is derived from an EMBL/GenBank/DDBJ whole genome shotgun (WGS) entry which is preliminary data.</text>
</comment>
<evidence type="ECO:0000256" key="7">
    <source>
        <dbReference type="ARBA" id="ARBA00023125"/>
    </source>
</evidence>
<evidence type="ECO:0000256" key="8">
    <source>
        <dbReference type="ARBA" id="ARBA00033120"/>
    </source>
</evidence>
<feature type="domain" description="HU" evidence="12">
    <location>
        <begin position="10"/>
        <end position="107"/>
    </location>
</feature>
<dbReference type="PANTHER" id="PTHR33175">
    <property type="entry name" value="DNA-BINDING PROTEIN HU"/>
    <property type="match status" value="1"/>
</dbReference>
<evidence type="ECO:0000256" key="9">
    <source>
        <dbReference type="ARBA" id="ARBA00033227"/>
    </source>
</evidence>
<comment type="subcellular location">
    <subcellularLocation>
        <location evidence="1">Virion</location>
    </subcellularLocation>
</comment>
<keyword evidence="7 13" id="KW-0238">DNA-binding</keyword>
<accession>A0A9Q4MUV9</accession>
<dbReference type="GO" id="GO:0005829">
    <property type="term" value="C:cytosol"/>
    <property type="evidence" value="ECO:0007669"/>
    <property type="project" value="TreeGrafter"/>
</dbReference>
<dbReference type="SUPFAM" id="SSF47729">
    <property type="entry name" value="IHF-like DNA-binding proteins"/>
    <property type="match status" value="1"/>
</dbReference>
<dbReference type="GO" id="GO:0006260">
    <property type="term" value="P:DNA replication"/>
    <property type="evidence" value="ECO:0007669"/>
    <property type="project" value="UniProtKB-KW"/>
</dbReference>
<evidence type="ECO:0000256" key="11">
    <source>
        <dbReference type="SAM" id="MobiDB-lite"/>
    </source>
</evidence>
<dbReference type="GO" id="GO:0003677">
    <property type="term" value="F:DNA binding"/>
    <property type="evidence" value="ECO:0007669"/>
    <property type="project" value="UniProtKB-KW"/>
</dbReference>
<dbReference type="InterPro" id="IPR041607">
    <property type="entry name" value="HU-HIG"/>
</dbReference>